<reference evidence="1 2" key="1">
    <citation type="submission" date="2017-11" db="EMBL/GenBank/DDBJ databases">
        <title>De novo assembly and phasing of dikaryotic genomes from two isolates of Puccinia coronata f. sp. avenae, the causal agent of oat crown rust.</title>
        <authorList>
            <person name="Miller M.E."/>
            <person name="Zhang Y."/>
            <person name="Omidvar V."/>
            <person name="Sperschneider J."/>
            <person name="Schwessinger B."/>
            <person name="Raley C."/>
            <person name="Palmer J.M."/>
            <person name="Garnica D."/>
            <person name="Upadhyaya N."/>
            <person name="Rathjen J."/>
            <person name="Taylor J.M."/>
            <person name="Park R.F."/>
            <person name="Dodds P.N."/>
            <person name="Hirsch C.D."/>
            <person name="Kianian S.F."/>
            <person name="Figueroa M."/>
        </authorList>
    </citation>
    <scope>NUCLEOTIDE SEQUENCE [LARGE SCALE GENOMIC DNA]</scope>
    <source>
        <strain evidence="1">12NC29</strain>
    </source>
</reference>
<gene>
    <name evidence="1" type="ORF">PCANC_19317</name>
</gene>
<comment type="caution">
    <text evidence="1">The sequence shown here is derived from an EMBL/GenBank/DDBJ whole genome shotgun (WGS) entry which is preliminary data.</text>
</comment>
<dbReference type="Proteomes" id="UP000235388">
    <property type="component" value="Unassembled WGS sequence"/>
</dbReference>
<dbReference type="EMBL" id="PGCJ01000203">
    <property type="protein sequence ID" value="PLW38756.1"/>
    <property type="molecule type" value="Genomic_DNA"/>
</dbReference>
<evidence type="ECO:0000313" key="2">
    <source>
        <dbReference type="Proteomes" id="UP000235388"/>
    </source>
</evidence>
<dbReference type="AlphaFoldDB" id="A0A2N5UM92"/>
<evidence type="ECO:0000313" key="1">
    <source>
        <dbReference type="EMBL" id="PLW38756.1"/>
    </source>
</evidence>
<keyword evidence="2" id="KW-1185">Reference proteome</keyword>
<proteinExistence type="predicted"/>
<accession>A0A2N5UM92</accession>
<sequence length="69" mass="7499">MVFGHFHLGTLLSPLFHCDPAKMALAVSMIIPLLGLPALPPHKIPDVPKQIFPLSDSPSSKKLHMFNAS</sequence>
<name>A0A2N5UM92_9BASI</name>
<organism evidence="1 2">
    <name type="scientific">Puccinia coronata f. sp. avenae</name>
    <dbReference type="NCBI Taxonomy" id="200324"/>
    <lineage>
        <taxon>Eukaryota</taxon>
        <taxon>Fungi</taxon>
        <taxon>Dikarya</taxon>
        <taxon>Basidiomycota</taxon>
        <taxon>Pucciniomycotina</taxon>
        <taxon>Pucciniomycetes</taxon>
        <taxon>Pucciniales</taxon>
        <taxon>Pucciniaceae</taxon>
        <taxon>Puccinia</taxon>
    </lineage>
</organism>
<protein>
    <submittedName>
        <fullName evidence="1">Uncharacterized protein</fullName>
    </submittedName>
</protein>